<comment type="caution">
    <text evidence="2">The sequence shown here is derived from an EMBL/GenBank/DDBJ whole genome shotgun (WGS) entry which is preliminary data.</text>
</comment>
<dbReference type="Gene3D" id="6.10.140.530">
    <property type="match status" value="1"/>
</dbReference>
<reference evidence="2 3" key="1">
    <citation type="submission" date="2023-10" db="EMBL/GenBank/DDBJ databases">
        <authorList>
            <person name="Maclean D."/>
            <person name="Macfadyen A."/>
        </authorList>
    </citation>
    <scope>NUCLEOTIDE SEQUENCE [LARGE SCALE GENOMIC DNA]</scope>
</reference>
<organism evidence="2 3">
    <name type="scientific">Coccomyxa viridis</name>
    <dbReference type="NCBI Taxonomy" id="1274662"/>
    <lineage>
        <taxon>Eukaryota</taxon>
        <taxon>Viridiplantae</taxon>
        <taxon>Chlorophyta</taxon>
        <taxon>core chlorophytes</taxon>
        <taxon>Trebouxiophyceae</taxon>
        <taxon>Trebouxiophyceae incertae sedis</taxon>
        <taxon>Coccomyxaceae</taxon>
        <taxon>Coccomyxa</taxon>
    </lineage>
</organism>
<evidence type="ECO:0000313" key="3">
    <source>
        <dbReference type="Proteomes" id="UP001314263"/>
    </source>
</evidence>
<protein>
    <recommendedName>
        <fullName evidence="1">Helicase-associated domain-containing protein</fullName>
    </recommendedName>
</protein>
<dbReference type="AlphaFoldDB" id="A0AAV1I8W0"/>
<proteinExistence type="predicted"/>
<dbReference type="Proteomes" id="UP001314263">
    <property type="component" value="Unassembled WGS sequence"/>
</dbReference>
<dbReference type="PANTHER" id="PTHR33418:SF1">
    <property type="entry name" value="HELICASE-ASSOCIATED DOMAIN-CONTAINING PROTEIN"/>
    <property type="match status" value="1"/>
</dbReference>
<dbReference type="EMBL" id="CAUYUE010000008">
    <property type="protein sequence ID" value="CAK0783527.1"/>
    <property type="molecule type" value="Genomic_DNA"/>
</dbReference>
<dbReference type="InterPro" id="IPR005114">
    <property type="entry name" value="Helicase_assoc"/>
</dbReference>
<dbReference type="PANTHER" id="PTHR33418">
    <property type="entry name" value="HELICASE-ASSOCIATED"/>
    <property type="match status" value="1"/>
</dbReference>
<accession>A0AAV1I8W0</accession>
<feature type="domain" description="Helicase-associated" evidence="1">
    <location>
        <begin position="103"/>
        <end position="164"/>
    </location>
</feature>
<gene>
    <name evidence="2" type="ORF">CVIRNUC_006726</name>
</gene>
<dbReference type="Pfam" id="PF03457">
    <property type="entry name" value="HA"/>
    <property type="match status" value="1"/>
</dbReference>
<sequence length="237" mass="26848">MQVRAVSARLLQLQSLFGEDSGVDVAAMLIREPQLAGADMKVIARRLLEMRLASGMQGDMLQMIQAQPGLLLHGPSAEDVGHQEDTDEERRRAWEFGLPSDSQQDWSRRLSDLRAYRDCHGDAHVGFRERDVPELIRWAAKQRSDWRSSAMRSDRKEALEALGFEFDEAKAEWMRWYAELATSTDDTMLGSGLSRDLYLYNWCSVQRIAKRSGALAQDRIVLLDAIAFDWTGADALS</sequence>
<evidence type="ECO:0000313" key="2">
    <source>
        <dbReference type="EMBL" id="CAK0783527.1"/>
    </source>
</evidence>
<name>A0AAV1I8W0_9CHLO</name>
<evidence type="ECO:0000259" key="1">
    <source>
        <dbReference type="Pfam" id="PF03457"/>
    </source>
</evidence>
<keyword evidence="3" id="KW-1185">Reference proteome</keyword>